<dbReference type="InterPro" id="IPR004263">
    <property type="entry name" value="Exostosin"/>
</dbReference>
<name>A0AAV7EIY3_ARIFI</name>
<dbReference type="GO" id="GO:0016757">
    <property type="term" value="F:glycosyltransferase activity"/>
    <property type="evidence" value="ECO:0007669"/>
    <property type="project" value="UniProtKB-KW"/>
</dbReference>
<keyword evidence="9" id="KW-1185">Reference proteome</keyword>
<dbReference type="Pfam" id="PF03016">
    <property type="entry name" value="Exostosin_GT47"/>
    <property type="match status" value="1"/>
</dbReference>
<organism evidence="8 9">
    <name type="scientific">Aristolochia fimbriata</name>
    <name type="common">White veined hardy Dutchman's pipe vine</name>
    <dbReference type="NCBI Taxonomy" id="158543"/>
    <lineage>
        <taxon>Eukaryota</taxon>
        <taxon>Viridiplantae</taxon>
        <taxon>Streptophyta</taxon>
        <taxon>Embryophyta</taxon>
        <taxon>Tracheophyta</taxon>
        <taxon>Spermatophyta</taxon>
        <taxon>Magnoliopsida</taxon>
        <taxon>Magnoliidae</taxon>
        <taxon>Piperales</taxon>
        <taxon>Aristolochiaceae</taxon>
        <taxon>Aristolochia</taxon>
    </lineage>
</organism>
<evidence type="ECO:0000256" key="5">
    <source>
        <dbReference type="ARBA" id="ARBA00023034"/>
    </source>
</evidence>
<proteinExistence type="inferred from homology"/>
<keyword evidence="3" id="KW-0808">Transferase</keyword>
<comment type="similarity">
    <text evidence="2">Belongs to the glycosyltransferase 47 family.</text>
</comment>
<evidence type="ECO:0000256" key="1">
    <source>
        <dbReference type="ARBA" id="ARBA00004323"/>
    </source>
</evidence>
<sequence length="460" mass="52201">MAADEKFFVKDKEIRFTSVLVFPKSLFYSLLFLSLWLLLLLAWFPSKRTSDSRLFIRGNSYSQPMTRSRKCGLGGFFYMYELSEEFNAGLLRQCRNLSVYTDMCPHVANRGLGQPLPSLGSPSWFATHQFIAELIFHARAENHPCRTPDPGSATLFYVPFYGGLHASSKFREPDRGERDRLAVELDEYLGRQPAWGRSHGGDHFLALGRTAWDFMRDDDDAGAVDFGANRLLKLPRVRNMSVLTVERHPWQGVNQRGIPYASYFHPSTTEEMTAWQEGVRRAHRPYLFSFVGAPRSGVEKAAVRDAILRRCEASPRCLAVRCGSGASACHEPGRVLDAMRRSMFCMQPAGDSFTRRSVFDSVLAGCIPVFFSPHTAYTQYGWFFPAEPTAYSVFIPEEKVDRMEEELIKIPSYKVESMRKTLIDLIPSVTYAHPNATELGFKDAVDVALEQLLKHVRSKL</sequence>
<keyword evidence="3" id="KW-0328">Glycosyltransferase</keyword>
<reference evidence="8 9" key="1">
    <citation type="submission" date="2021-07" db="EMBL/GenBank/DDBJ databases">
        <title>The Aristolochia fimbriata genome: insights into angiosperm evolution, floral development and chemical biosynthesis.</title>
        <authorList>
            <person name="Jiao Y."/>
        </authorList>
    </citation>
    <scope>NUCLEOTIDE SEQUENCE [LARGE SCALE GENOMIC DNA]</scope>
    <source>
        <strain evidence="8">IBCAS-2021</strain>
        <tissue evidence="8">Leaf</tissue>
    </source>
</reference>
<dbReference type="GO" id="GO:0000139">
    <property type="term" value="C:Golgi membrane"/>
    <property type="evidence" value="ECO:0007669"/>
    <property type="project" value="UniProtKB-SubCell"/>
</dbReference>
<evidence type="ECO:0000256" key="4">
    <source>
        <dbReference type="ARBA" id="ARBA00022968"/>
    </source>
</evidence>
<evidence type="ECO:0000256" key="3">
    <source>
        <dbReference type="ARBA" id="ARBA00022676"/>
    </source>
</evidence>
<feature type="transmembrane region" description="Helical" evidence="6">
    <location>
        <begin position="26"/>
        <end position="44"/>
    </location>
</feature>
<dbReference type="InterPro" id="IPR040911">
    <property type="entry name" value="Exostosin_GT47"/>
</dbReference>
<dbReference type="PANTHER" id="PTHR11062">
    <property type="entry name" value="EXOSTOSIN HEPARAN SULFATE GLYCOSYLTRANSFERASE -RELATED"/>
    <property type="match status" value="1"/>
</dbReference>
<keyword evidence="5" id="KW-0333">Golgi apparatus</keyword>
<protein>
    <recommendedName>
        <fullName evidence="7">Exostosin GT47 domain-containing protein</fullName>
    </recommendedName>
</protein>
<evidence type="ECO:0000256" key="6">
    <source>
        <dbReference type="SAM" id="Phobius"/>
    </source>
</evidence>
<dbReference type="Proteomes" id="UP000825729">
    <property type="component" value="Unassembled WGS sequence"/>
</dbReference>
<dbReference type="AlphaFoldDB" id="A0AAV7EIY3"/>
<keyword evidence="4" id="KW-0735">Signal-anchor</keyword>
<evidence type="ECO:0000313" key="8">
    <source>
        <dbReference type="EMBL" id="KAG9448060.1"/>
    </source>
</evidence>
<dbReference type="PANTHER" id="PTHR11062:SF255">
    <property type="entry name" value="XYLOGLUCAN GALACTOSYLTRANSFERASE GT17-RELATED"/>
    <property type="match status" value="1"/>
</dbReference>
<comment type="caution">
    <text evidence="8">The sequence shown here is derived from an EMBL/GenBank/DDBJ whole genome shotgun (WGS) entry which is preliminary data.</text>
</comment>
<accession>A0AAV7EIY3</accession>
<keyword evidence="6" id="KW-0472">Membrane</keyword>
<keyword evidence="6" id="KW-0812">Transmembrane</keyword>
<evidence type="ECO:0000256" key="2">
    <source>
        <dbReference type="ARBA" id="ARBA00010271"/>
    </source>
</evidence>
<evidence type="ECO:0000313" key="9">
    <source>
        <dbReference type="Proteomes" id="UP000825729"/>
    </source>
</evidence>
<feature type="domain" description="Exostosin GT47" evidence="7">
    <location>
        <begin position="78"/>
        <end position="402"/>
    </location>
</feature>
<dbReference type="EMBL" id="JAINDJ010000005">
    <property type="protein sequence ID" value="KAG9448060.1"/>
    <property type="molecule type" value="Genomic_DNA"/>
</dbReference>
<evidence type="ECO:0000259" key="7">
    <source>
        <dbReference type="Pfam" id="PF03016"/>
    </source>
</evidence>
<gene>
    <name evidence="8" type="ORF">H6P81_014188</name>
</gene>
<comment type="subcellular location">
    <subcellularLocation>
        <location evidence="1">Golgi apparatus membrane</location>
        <topology evidence="1">Single-pass type II membrane protein</topology>
    </subcellularLocation>
</comment>
<keyword evidence="6" id="KW-1133">Transmembrane helix</keyword>